<evidence type="ECO:0000313" key="20">
    <source>
        <dbReference type="Proteomes" id="UP000694558"/>
    </source>
</evidence>
<dbReference type="FunFam" id="2.30.29.30:FF:000050">
    <property type="entry name" value="Vav guanine nucleotide exchange factor 2"/>
    <property type="match status" value="1"/>
</dbReference>
<proteinExistence type="predicted"/>
<dbReference type="Pfam" id="PF00130">
    <property type="entry name" value="C1_1"/>
    <property type="match status" value="1"/>
</dbReference>
<dbReference type="Pfam" id="PF00018">
    <property type="entry name" value="SH3_1"/>
    <property type="match status" value="1"/>
</dbReference>
<dbReference type="SUPFAM" id="SSF55550">
    <property type="entry name" value="SH2 domain"/>
    <property type="match status" value="1"/>
</dbReference>
<dbReference type="CDD" id="cd10406">
    <property type="entry name" value="SH2_Vav2"/>
    <property type="match status" value="1"/>
</dbReference>
<dbReference type="SMART" id="SM00326">
    <property type="entry name" value="SH3"/>
    <property type="match status" value="2"/>
</dbReference>
<dbReference type="Pfam" id="PF22697">
    <property type="entry name" value="SOS1_NGEF_PH"/>
    <property type="match status" value="1"/>
</dbReference>
<keyword evidence="6" id="KW-0863">Zinc-finger</keyword>
<dbReference type="SUPFAM" id="SSF47576">
    <property type="entry name" value="Calponin-homology domain, CH-domain"/>
    <property type="match status" value="1"/>
</dbReference>
<dbReference type="PROSITE" id="PS50890">
    <property type="entry name" value="PUA"/>
    <property type="match status" value="1"/>
</dbReference>
<dbReference type="Gene3D" id="1.10.418.10">
    <property type="entry name" value="Calponin-like domain"/>
    <property type="match status" value="1"/>
</dbReference>
<dbReference type="InterPro" id="IPR035899">
    <property type="entry name" value="DBL_dom_sf"/>
</dbReference>
<dbReference type="InterPro" id="IPR001331">
    <property type="entry name" value="GDS_CDC24_CS"/>
</dbReference>
<dbReference type="PROSITE" id="PS50021">
    <property type="entry name" value="CH"/>
    <property type="match status" value="1"/>
</dbReference>
<dbReference type="GO" id="GO:0016477">
    <property type="term" value="P:cell migration"/>
    <property type="evidence" value="ECO:0007669"/>
    <property type="project" value="TreeGrafter"/>
</dbReference>
<keyword evidence="9" id="KW-0449">Lipoprotein</keyword>
<dbReference type="Ensembl" id="ENSSMAT00000071778.1">
    <property type="protein sequence ID" value="ENSSMAP00000070534.1"/>
    <property type="gene ID" value="ENSSMAG00000015647.2"/>
</dbReference>
<evidence type="ECO:0000256" key="8">
    <source>
        <dbReference type="ARBA" id="ARBA00022999"/>
    </source>
</evidence>
<dbReference type="InterPro" id="IPR002219">
    <property type="entry name" value="PKC_DAG/PE"/>
</dbReference>
<gene>
    <name evidence="19" type="primary">vav2</name>
</gene>
<dbReference type="PROSITE" id="PS00741">
    <property type="entry name" value="DH_1"/>
    <property type="match status" value="1"/>
</dbReference>
<dbReference type="SMART" id="SM00252">
    <property type="entry name" value="SH2"/>
    <property type="match status" value="1"/>
</dbReference>
<dbReference type="CDD" id="cd21263">
    <property type="entry name" value="CH_VAV2"/>
    <property type="match status" value="1"/>
</dbReference>
<dbReference type="GO" id="GO:0035556">
    <property type="term" value="P:intracellular signal transduction"/>
    <property type="evidence" value="ECO:0007669"/>
    <property type="project" value="InterPro"/>
</dbReference>
<feature type="domain" description="SH3" evidence="14">
    <location>
        <begin position="793"/>
        <end position="860"/>
    </location>
</feature>
<evidence type="ECO:0000256" key="2">
    <source>
        <dbReference type="ARBA" id="ARBA00022553"/>
    </source>
</evidence>
<dbReference type="Gene3D" id="3.30.505.10">
    <property type="entry name" value="SH2 domain"/>
    <property type="match status" value="1"/>
</dbReference>
<dbReference type="PROSITE" id="PS50001">
    <property type="entry name" value="SH2"/>
    <property type="match status" value="1"/>
</dbReference>
<accession>A0A8D3EFH5</accession>
<evidence type="ECO:0000256" key="5">
    <source>
        <dbReference type="ARBA" id="ARBA00022737"/>
    </source>
</evidence>
<evidence type="ECO:0000256" key="7">
    <source>
        <dbReference type="ARBA" id="ARBA00022833"/>
    </source>
</evidence>
<protein>
    <recommendedName>
        <fullName evidence="21">Guanine nucleotide exchange factor VAV2</fullName>
    </recommendedName>
</protein>
<evidence type="ECO:0000256" key="11">
    <source>
        <dbReference type="PROSITE-ProRule" id="PRU00192"/>
    </source>
</evidence>
<dbReference type="SUPFAM" id="SSF48065">
    <property type="entry name" value="DBL homology domain (DH-domain)"/>
    <property type="match status" value="1"/>
</dbReference>
<dbReference type="InterPro" id="IPR001715">
    <property type="entry name" value="CH_dom"/>
</dbReference>
<dbReference type="SMART" id="SM00033">
    <property type="entry name" value="CH"/>
    <property type="match status" value="1"/>
</dbReference>
<evidence type="ECO:0000259" key="14">
    <source>
        <dbReference type="PROSITE" id="PS50002"/>
    </source>
</evidence>
<dbReference type="FunFam" id="1.10.418.10:FF:000019">
    <property type="entry name" value="Vav guanine nucleotide exchange factor 2"/>
    <property type="match status" value="1"/>
</dbReference>
<evidence type="ECO:0000259" key="13">
    <source>
        <dbReference type="PROSITE" id="PS50001"/>
    </source>
</evidence>
<dbReference type="InterPro" id="IPR055251">
    <property type="entry name" value="SOS1_NGEF_PH"/>
</dbReference>
<dbReference type="FunFam" id="3.30.505.10:FF:000024">
    <property type="entry name" value="Vav guanine nucleotide exchange factor 2"/>
    <property type="match status" value="1"/>
</dbReference>
<dbReference type="SMART" id="SM00109">
    <property type="entry name" value="C1"/>
    <property type="match status" value="1"/>
</dbReference>
<dbReference type="SMART" id="SM00233">
    <property type="entry name" value="PH"/>
    <property type="match status" value="1"/>
</dbReference>
<dbReference type="InterPro" id="IPR001849">
    <property type="entry name" value="PH_domain"/>
</dbReference>
<dbReference type="Pfam" id="PF00621">
    <property type="entry name" value="RhoGEF"/>
    <property type="match status" value="1"/>
</dbReference>
<dbReference type="CDD" id="cd00160">
    <property type="entry name" value="RhoGEF"/>
    <property type="match status" value="1"/>
</dbReference>
<evidence type="ECO:0000256" key="10">
    <source>
        <dbReference type="PROSITE-ProRule" id="PRU00191"/>
    </source>
</evidence>
<feature type="domain" description="SH2" evidence="13">
    <location>
        <begin position="649"/>
        <end position="743"/>
    </location>
</feature>
<evidence type="ECO:0000256" key="3">
    <source>
        <dbReference type="ARBA" id="ARBA00022658"/>
    </source>
</evidence>
<keyword evidence="2" id="KW-0597">Phosphoprotein</keyword>
<keyword evidence="5" id="KW-0677">Repeat</keyword>
<name>A0A8D3EFH5_SCOMX</name>
<dbReference type="InterPro" id="IPR000980">
    <property type="entry name" value="SH2"/>
</dbReference>
<keyword evidence="3" id="KW-0344">Guanine-nucleotide releasing factor</keyword>
<evidence type="ECO:0000256" key="12">
    <source>
        <dbReference type="SAM" id="MobiDB-lite"/>
    </source>
</evidence>
<dbReference type="InterPro" id="IPR035732">
    <property type="entry name" value="VAV2_SH3_2"/>
</dbReference>
<feature type="domain" description="Phorbol-ester/DAG-type" evidence="18">
    <location>
        <begin position="503"/>
        <end position="552"/>
    </location>
</feature>
<dbReference type="PROSITE" id="PS50002">
    <property type="entry name" value="SH3"/>
    <property type="match status" value="2"/>
</dbReference>
<reference evidence="19" key="1">
    <citation type="submission" date="2023-05" db="EMBL/GenBank/DDBJ databases">
        <title>High-quality long-read genome of Scophthalmus maximus.</title>
        <authorList>
            <person name="Lien S."/>
            <person name="Martinez P."/>
        </authorList>
    </citation>
    <scope>NUCLEOTIDE SEQUENCE [LARGE SCALE GENOMIC DNA]</scope>
</reference>
<evidence type="ECO:0008006" key="21">
    <source>
        <dbReference type="Google" id="ProtNLM"/>
    </source>
</evidence>
<dbReference type="PANTHER" id="PTHR45818:SF4">
    <property type="entry name" value="GUANINE NUCLEOTIDE EXCHANGE FACTOR VAV2"/>
    <property type="match status" value="1"/>
</dbReference>
<dbReference type="InterPro" id="IPR037832">
    <property type="entry name" value="PH_Vav"/>
</dbReference>
<dbReference type="Gene3D" id="3.30.60.20">
    <property type="match status" value="1"/>
</dbReference>
<evidence type="ECO:0000259" key="15">
    <source>
        <dbReference type="PROSITE" id="PS50003"/>
    </source>
</evidence>
<keyword evidence="8 10" id="KW-0727">SH2 domain</keyword>
<dbReference type="SUPFAM" id="SSF50729">
    <property type="entry name" value="PH domain-like"/>
    <property type="match status" value="1"/>
</dbReference>
<feature type="domain" description="PH" evidence="15">
    <location>
        <begin position="390"/>
        <end position="492"/>
    </location>
</feature>
<dbReference type="Gene3D" id="2.30.30.40">
    <property type="entry name" value="SH3 Domains"/>
    <property type="match status" value="2"/>
</dbReference>
<dbReference type="InterPro" id="IPR000219">
    <property type="entry name" value="DH_dom"/>
</dbReference>
<dbReference type="InterPro" id="IPR011993">
    <property type="entry name" value="PH-like_dom_sf"/>
</dbReference>
<feature type="domain" description="SH3" evidence="14">
    <location>
        <begin position="560"/>
        <end position="626"/>
    </location>
</feature>
<dbReference type="AlphaFoldDB" id="A0A8D3EFH5"/>
<dbReference type="GO" id="GO:0005737">
    <property type="term" value="C:cytoplasm"/>
    <property type="evidence" value="ECO:0007669"/>
    <property type="project" value="TreeGrafter"/>
</dbReference>
<feature type="domain" description="DH" evidence="16">
    <location>
        <begin position="194"/>
        <end position="361"/>
    </location>
</feature>
<dbReference type="Gene3D" id="2.30.29.30">
    <property type="entry name" value="Pleckstrin-homology domain (PH domain)/Phosphotyrosine-binding domain (PTB)"/>
    <property type="match status" value="1"/>
</dbReference>
<evidence type="ECO:0000313" key="19">
    <source>
        <dbReference type="Ensembl" id="ENSSMAP00000070534.1"/>
    </source>
</evidence>
<sequence length="860" mass="99582">MEEWRQCGRWLIDCKVLPPNHRVVWPSAVVFDLAQALRDGVLLCQMLHNLSPGSVDLKEINFRPQMSQFLCLKNIRTFLKVCHDKFGLRNSELFDPFDLFDVRDFGKVISALSRISHHSIAQIKGIRPFPSEDTALNEDDVYRSLEELADEHDLGEDDIYDCVPCEDDGDDIYEDIIKVEVRQPMKMGMTEDDKRNCCLVEIQETEAKYYKTLEDIEKVSFIVIPFFSTQDVIKVHFALLRAIDLNMVTGGSGLGKIFLDFKERLLIYGQYCSHMENAQKTLDELIATREDVKIKVEECTLKVQEGKFKLQDLLVVPMQRVLKYHLLLKELLGHSADRPERQQLKEALEAMQDLAMYINEVKRDNETLKKISEFQSCIENLQVRLEEYGRPKIDGELKVCSIVNRTKQDRYIFLFDKVVIVCKRRGYSYELKEIIELQSYKMSDDPMNNRDVKKWSYGFYLIHLQGKQGFQFFCKTEDTKRKWMEQFEMAMSNIKPERATANQHNFQMHTFDKNTNCRACKMLLRGIFYQGYFCSRCGTGAHKECLEVITICKIKDGLELHGPKMVAVRNYHGTPTPPGKTPLSFQTGDFIELLKGDPDTTWWEGKLIQTQKSGFFPSSCVKPWLDPKPFQSLSSRQTSREADYFGYPWFAGNMERQQADNLLKSHSSGTYLIRERTAEAERFAISIKFNDEVKHIKVIEKDSWIHITEAKKFESLLELVEYYQAHSLKESFKLLDTTLRYPYKSRERSLTRASTRSPAATCASYNFSFLSPQGLNFSSPQSPAPFWSVFTPRVVSTAVARYNFAARDMRELSLREGDVVKIYSKIGGDQGWWKGEANGRVSTPPESPPMCTCVESERRR</sequence>
<dbReference type="SUPFAM" id="SSF50044">
    <property type="entry name" value="SH3-domain"/>
    <property type="match status" value="2"/>
</dbReference>
<dbReference type="SMART" id="SM00325">
    <property type="entry name" value="RhoGEF"/>
    <property type="match status" value="1"/>
</dbReference>
<dbReference type="PROSITE" id="PS50010">
    <property type="entry name" value="DH_2"/>
    <property type="match status" value="1"/>
</dbReference>
<keyword evidence="1 11" id="KW-0728">SH3 domain</keyword>
<evidence type="ECO:0000259" key="18">
    <source>
        <dbReference type="PROSITE" id="PS50081"/>
    </source>
</evidence>
<dbReference type="PANTHER" id="PTHR45818">
    <property type="entry name" value="PROTEIN VAV"/>
    <property type="match status" value="1"/>
</dbReference>
<dbReference type="GO" id="GO:0005085">
    <property type="term" value="F:guanyl-nucleotide exchange factor activity"/>
    <property type="evidence" value="ECO:0007669"/>
    <property type="project" value="UniProtKB-KW"/>
</dbReference>
<dbReference type="CDD" id="cd20868">
    <property type="entry name" value="C1_VAV2"/>
    <property type="match status" value="1"/>
</dbReference>
<keyword evidence="4" id="KW-0479">Metal-binding</keyword>
<dbReference type="PROSITE" id="PS00479">
    <property type="entry name" value="ZF_DAG_PE_1"/>
    <property type="match status" value="1"/>
</dbReference>
<dbReference type="InterPro" id="IPR036860">
    <property type="entry name" value="SH2_dom_sf"/>
</dbReference>
<evidence type="ECO:0000256" key="6">
    <source>
        <dbReference type="ARBA" id="ARBA00022771"/>
    </source>
</evidence>
<dbReference type="CDD" id="cd11977">
    <property type="entry name" value="SH3_VAV2_2"/>
    <property type="match status" value="1"/>
</dbReference>
<dbReference type="PROSITE" id="PS50081">
    <property type="entry name" value="ZF_DAG_PE_2"/>
    <property type="match status" value="1"/>
</dbReference>
<evidence type="ECO:0000259" key="17">
    <source>
        <dbReference type="PROSITE" id="PS50021"/>
    </source>
</evidence>
<dbReference type="Proteomes" id="UP000694558">
    <property type="component" value="Chromosome 16"/>
</dbReference>
<evidence type="ECO:0000256" key="1">
    <source>
        <dbReference type="ARBA" id="ARBA00022443"/>
    </source>
</evidence>
<dbReference type="GO" id="GO:0008270">
    <property type="term" value="F:zinc ion binding"/>
    <property type="evidence" value="ECO:0007669"/>
    <property type="project" value="UniProtKB-KW"/>
</dbReference>
<dbReference type="Pfam" id="PF07653">
    <property type="entry name" value="SH3_2"/>
    <property type="match status" value="1"/>
</dbReference>
<dbReference type="InterPro" id="IPR036872">
    <property type="entry name" value="CH_dom_sf"/>
</dbReference>
<dbReference type="Pfam" id="PF11971">
    <property type="entry name" value="CAMSAP_CH"/>
    <property type="match status" value="1"/>
</dbReference>
<dbReference type="PROSITE" id="PS50003">
    <property type="entry name" value="PH_DOMAIN"/>
    <property type="match status" value="1"/>
</dbReference>
<dbReference type="PRINTS" id="PR00401">
    <property type="entry name" value="SH2DOMAIN"/>
</dbReference>
<dbReference type="InterPro" id="IPR001452">
    <property type="entry name" value="SH3_domain"/>
</dbReference>
<organism evidence="19 20">
    <name type="scientific">Scophthalmus maximus</name>
    <name type="common">Turbot</name>
    <name type="synonym">Psetta maxima</name>
    <dbReference type="NCBI Taxonomy" id="52904"/>
    <lineage>
        <taxon>Eukaryota</taxon>
        <taxon>Metazoa</taxon>
        <taxon>Chordata</taxon>
        <taxon>Craniata</taxon>
        <taxon>Vertebrata</taxon>
        <taxon>Euteleostomi</taxon>
        <taxon>Actinopterygii</taxon>
        <taxon>Neopterygii</taxon>
        <taxon>Teleostei</taxon>
        <taxon>Neoteleostei</taxon>
        <taxon>Acanthomorphata</taxon>
        <taxon>Carangaria</taxon>
        <taxon>Pleuronectiformes</taxon>
        <taxon>Pleuronectoidei</taxon>
        <taxon>Scophthalmidae</taxon>
        <taxon>Scophthalmus</taxon>
    </lineage>
</organism>
<dbReference type="InterPro" id="IPR022613">
    <property type="entry name" value="CH_CAMSAP_2"/>
</dbReference>
<dbReference type="Gene3D" id="1.20.900.10">
    <property type="entry name" value="Dbl homology (DH) domain"/>
    <property type="match status" value="1"/>
</dbReference>
<dbReference type="FunFam" id="3.30.60.20:FF:000015">
    <property type="entry name" value="Vav guanine nucleotide exchange factor 1"/>
    <property type="match status" value="1"/>
</dbReference>
<keyword evidence="7" id="KW-0862">Zinc</keyword>
<dbReference type="InterPro" id="IPR035880">
    <property type="entry name" value="VAV2_SH2"/>
</dbReference>
<evidence type="ECO:0000259" key="16">
    <source>
        <dbReference type="PROSITE" id="PS50010"/>
    </source>
</evidence>
<feature type="domain" description="Calponin-homology (CH)" evidence="17">
    <location>
        <begin position="1"/>
        <end position="119"/>
    </location>
</feature>
<dbReference type="GeneTree" id="ENSGT00940000159718"/>
<dbReference type="Pfam" id="PF00017">
    <property type="entry name" value="SH2"/>
    <property type="match status" value="1"/>
</dbReference>
<feature type="region of interest" description="Disordered" evidence="12">
    <location>
        <begin position="837"/>
        <end position="860"/>
    </location>
</feature>
<reference evidence="19" key="2">
    <citation type="submission" date="2025-08" db="UniProtKB">
        <authorList>
            <consortium name="Ensembl"/>
        </authorList>
    </citation>
    <scope>IDENTIFICATION</scope>
</reference>
<dbReference type="CDD" id="cd01223">
    <property type="entry name" value="PH_Vav"/>
    <property type="match status" value="1"/>
</dbReference>
<evidence type="ECO:0000256" key="9">
    <source>
        <dbReference type="ARBA" id="ARBA00023288"/>
    </source>
</evidence>
<dbReference type="InterPro" id="IPR036028">
    <property type="entry name" value="SH3-like_dom_sf"/>
</dbReference>
<evidence type="ECO:0000256" key="4">
    <source>
        <dbReference type="ARBA" id="ARBA00022723"/>
    </source>
</evidence>